<dbReference type="InterPro" id="IPR000843">
    <property type="entry name" value="HTH_LacI"/>
</dbReference>
<dbReference type="SUPFAM" id="SSF47413">
    <property type="entry name" value="lambda repressor-like DNA-binding domains"/>
    <property type="match status" value="1"/>
</dbReference>
<dbReference type="PANTHER" id="PTHR30146:SF155">
    <property type="entry name" value="ALANINE RACEMASE"/>
    <property type="match status" value="1"/>
</dbReference>
<dbReference type="PROSITE" id="PS50932">
    <property type="entry name" value="HTH_LACI_2"/>
    <property type="match status" value="1"/>
</dbReference>
<dbReference type="EMBL" id="BAAAPM010000003">
    <property type="protein sequence ID" value="GAA1721249.1"/>
    <property type="molecule type" value="Genomic_DNA"/>
</dbReference>
<protein>
    <submittedName>
        <fullName evidence="5">LacI family DNA-binding transcriptional regulator</fullName>
    </submittedName>
</protein>
<keyword evidence="2 5" id="KW-0238">DNA-binding</keyword>
<keyword evidence="3" id="KW-0804">Transcription</keyword>
<sequence length="338" mass="35761">MVTIEDVARAAGVSKGTVSLVYSGKRPISPATRARVLDAAAELDWVPSSRARALATRRSQTIGLVLARDPEIIATDSFFARFVAGAESVLATRSMGLLLQVVSTPEQERDAYRSLARGRADAVILTDLLVDDPRPALLADLRLPAVVVGASPDPAPHPRVLSDDRAAVRDVVDHLVGLGHERIAHVSGPAGYVHGHDRRAAFVDAMAAHGLDPALVVEGDFSAQSGREATARLLDADDRPSAIVYANDVMAIAGLNHAQSRGVRVPDDLAITGFDDIELAAHLTPSLTTVQTDVVSWGRRAAEVLLRHLDGAVPEDAWIAPSRLVVRESTAGAPAART</sequence>
<dbReference type="CDD" id="cd06267">
    <property type="entry name" value="PBP1_LacI_sugar_binding-like"/>
    <property type="match status" value="1"/>
</dbReference>
<dbReference type="CDD" id="cd01392">
    <property type="entry name" value="HTH_LacI"/>
    <property type="match status" value="1"/>
</dbReference>
<accession>A0ABP4VEL6</accession>
<evidence type="ECO:0000259" key="4">
    <source>
        <dbReference type="PROSITE" id="PS50932"/>
    </source>
</evidence>
<keyword evidence="1" id="KW-0805">Transcription regulation</keyword>
<dbReference type="SMART" id="SM00354">
    <property type="entry name" value="HTH_LACI"/>
    <property type="match status" value="1"/>
</dbReference>
<dbReference type="InterPro" id="IPR010982">
    <property type="entry name" value="Lambda_DNA-bd_dom_sf"/>
</dbReference>
<dbReference type="Gene3D" id="3.40.50.2300">
    <property type="match status" value="2"/>
</dbReference>
<dbReference type="Gene3D" id="1.10.260.40">
    <property type="entry name" value="lambda repressor-like DNA-binding domains"/>
    <property type="match status" value="1"/>
</dbReference>
<evidence type="ECO:0000313" key="6">
    <source>
        <dbReference type="Proteomes" id="UP001501138"/>
    </source>
</evidence>
<dbReference type="GO" id="GO:0003677">
    <property type="term" value="F:DNA binding"/>
    <property type="evidence" value="ECO:0007669"/>
    <property type="project" value="UniProtKB-KW"/>
</dbReference>
<gene>
    <name evidence="5" type="ORF">GCM10009809_16160</name>
</gene>
<dbReference type="SUPFAM" id="SSF53822">
    <property type="entry name" value="Periplasmic binding protein-like I"/>
    <property type="match status" value="1"/>
</dbReference>
<feature type="domain" description="HTH lacI-type" evidence="4">
    <location>
        <begin position="2"/>
        <end position="56"/>
    </location>
</feature>
<evidence type="ECO:0000256" key="3">
    <source>
        <dbReference type="ARBA" id="ARBA00023163"/>
    </source>
</evidence>
<dbReference type="Proteomes" id="UP001501138">
    <property type="component" value="Unassembled WGS sequence"/>
</dbReference>
<proteinExistence type="predicted"/>
<dbReference type="RefSeq" id="WP_344247415.1">
    <property type="nucleotide sequence ID" value="NZ_BAAAPM010000003.1"/>
</dbReference>
<dbReference type="Pfam" id="PF00356">
    <property type="entry name" value="LacI"/>
    <property type="match status" value="1"/>
</dbReference>
<dbReference type="PANTHER" id="PTHR30146">
    <property type="entry name" value="LACI-RELATED TRANSCRIPTIONAL REPRESSOR"/>
    <property type="match status" value="1"/>
</dbReference>
<comment type="caution">
    <text evidence="5">The sequence shown here is derived from an EMBL/GenBank/DDBJ whole genome shotgun (WGS) entry which is preliminary data.</text>
</comment>
<organism evidence="5 6">
    <name type="scientific">Isoptericola hypogeus</name>
    <dbReference type="NCBI Taxonomy" id="300179"/>
    <lineage>
        <taxon>Bacteria</taxon>
        <taxon>Bacillati</taxon>
        <taxon>Actinomycetota</taxon>
        <taxon>Actinomycetes</taxon>
        <taxon>Micrococcales</taxon>
        <taxon>Promicromonosporaceae</taxon>
        <taxon>Isoptericola</taxon>
    </lineage>
</organism>
<dbReference type="Pfam" id="PF13377">
    <property type="entry name" value="Peripla_BP_3"/>
    <property type="match status" value="1"/>
</dbReference>
<keyword evidence="6" id="KW-1185">Reference proteome</keyword>
<reference evidence="6" key="1">
    <citation type="journal article" date="2019" name="Int. J. Syst. Evol. Microbiol.">
        <title>The Global Catalogue of Microorganisms (GCM) 10K type strain sequencing project: providing services to taxonomists for standard genome sequencing and annotation.</title>
        <authorList>
            <consortium name="The Broad Institute Genomics Platform"/>
            <consortium name="The Broad Institute Genome Sequencing Center for Infectious Disease"/>
            <person name="Wu L."/>
            <person name="Ma J."/>
        </authorList>
    </citation>
    <scope>NUCLEOTIDE SEQUENCE [LARGE SCALE GENOMIC DNA]</scope>
    <source>
        <strain evidence="6">JCM 15589</strain>
    </source>
</reference>
<dbReference type="InterPro" id="IPR028082">
    <property type="entry name" value="Peripla_BP_I"/>
</dbReference>
<evidence type="ECO:0000313" key="5">
    <source>
        <dbReference type="EMBL" id="GAA1721249.1"/>
    </source>
</evidence>
<evidence type="ECO:0000256" key="1">
    <source>
        <dbReference type="ARBA" id="ARBA00023015"/>
    </source>
</evidence>
<dbReference type="InterPro" id="IPR046335">
    <property type="entry name" value="LacI/GalR-like_sensor"/>
</dbReference>
<evidence type="ECO:0000256" key="2">
    <source>
        <dbReference type="ARBA" id="ARBA00023125"/>
    </source>
</evidence>
<name>A0ABP4VEL6_9MICO</name>